<gene>
    <name evidence="2" type="ORF">GDO78_007485</name>
</gene>
<feature type="transmembrane region" description="Helical" evidence="1">
    <location>
        <begin position="25"/>
        <end position="46"/>
    </location>
</feature>
<keyword evidence="3" id="KW-1185">Reference proteome</keyword>
<protein>
    <submittedName>
        <fullName evidence="2">Uncharacterized protein</fullName>
    </submittedName>
</protein>
<dbReference type="Proteomes" id="UP000770717">
    <property type="component" value="Unassembled WGS sequence"/>
</dbReference>
<name>A0A8J6FI27_ELECQ</name>
<keyword evidence="1" id="KW-1133">Transmembrane helix</keyword>
<accession>A0A8J6FI27</accession>
<feature type="transmembrane region" description="Helical" evidence="1">
    <location>
        <begin position="58"/>
        <end position="77"/>
    </location>
</feature>
<evidence type="ECO:0000313" key="3">
    <source>
        <dbReference type="Proteomes" id="UP000770717"/>
    </source>
</evidence>
<keyword evidence="1" id="KW-0812">Transmembrane</keyword>
<organism evidence="2 3">
    <name type="scientific">Eleutherodactylus coqui</name>
    <name type="common">Puerto Rican coqui</name>
    <dbReference type="NCBI Taxonomy" id="57060"/>
    <lineage>
        <taxon>Eukaryota</taxon>
        <taxon>Metazoa</taxon>
        <taxon>Chordata</taxon>
        <taxon>Craniata</taxon>
        <taxon>Vertebrata</taxon>
        <taxon>Euteleostomi</taxon>
        <taxon>Amphibia</taxon>
        <taxon>Batrachia</taxon>
        <taxon>Anura</taxon>
        <taxon>Neobatrachia</taxon>
        <taxon>Hyloidea</taxon>
        <taxon>Eleutherodactylidae</taxon>
        <taxon>Eleutherodactylinae</taxon>
        <taxon>Eleutherodactylus</taxon>
        <taxon>Eleutherodactylus</taxon>
    </lineage>
</organism>
<keyword evidence="1" id="KW-0472">Membrane</keyword>
<dbReference type="EMBL" id="WNTK01000003">
    <property type="protein sequence ID" value="KAG9487711.1"/>
    <property type="molecule type" value="Genomic_DNA"/>
</dbReference>
<proteinExistence type="predicted"/>
<evidence type="ECO:0000313" key="2">
    <source>
        <dbReference type="EMBL" id="KAG9487711.1"/>
    </source>
</evidence>
<comment type="caution">
    <text evidence="2">The sequence shown here is derived from an EMBL/GenBank/DDBJ whole genome shotgun (WGS) entry which is preliminary data.</text>
</comment>
<evidence type="ECO:0000256" key="1">
    <source>
        <dbReference type="SAM" id="Phobius"/>
    </source>
</evidence>
<dbReference type="AlphaFoldDB" id="A0A8J6FI27"/>
<reference evidence="2" key="1">
    <citation type="thesis" date="2020" institute="ProQuest LLC" country="789 East Eisenhower Parkway, Ann Arbor, MI, USA">
        <title>Comparative Genomics and Chromosome Evolution.</title>
        <authorList>
            <person name="Mudd A.B."/>
        </authorList>
    </citation>
    <scope>NUCLEOTIDE SEQUENCE</scope>
    <source>
        <strain evidence="2">HN-11 Male</strain>
        <tissue evidence="2">Kidney and liver</tissue>
    </source>
</reference>
<sequence length="94" mass="11431">MLRQPVPTRVVSLGVRKPRYQKENLSNTTTQLILWVYRFFLYVPHYDLFHQITQLYEILFQIFCVSALLFLDFLLYVPRTREQFMLRKSYCGMS</sequence>